<evidence type="ECO:0000256" key="1">
    <source>
        <dbReference type="ARBA" id="ARBA00023015"/>
    </source>
</evidence>
<dbReference type="Pfam" id="PF12862">
    <property type="entry name" value="ANAPC5"/>
    <property type="match status" value="2"/>
</dbReference>
<protein>
    <submittedName>
        <fullName evidence="6">Helix-turn-helix domain-containing protein</fullName>
    </submittedName>
</protein>
<organism evidence="6 7">
    <name type="scientific">Aquimarina gracilis</name>
    <dbReference type="NCBI Taxonomy" id="874422"/>
    <lineage>
        <taxon>Bacteria</taxon>
        <taxon>Pseudomonadati</taxon>
        <taxon>Bacteroidota</taxon>
        <taxon>Flavobacteriia</taxon>
        <taxon>Flavobacteriales</taxon>
        <taxon>Flavobacteriaceae</taxon>
        <taxon>Aquimarina</taxon>
    </lineage>
</organism>
<dbReference type="EMBL" id="JAYKLX010000009">
    <property type="protein sequence ID" value="MEB3347562.1"/>
    <property type="molecule type" value="Genomic_DNA"/>
</dbReference>
<gene>
    <name evidence="6" type="ORF">U6A24_18950</name>
</gene>
<dbReference type="SUPFAM" id="SSF48452">
    <property type="entry name" value="TPR-like"/>
    <property type="match status" value="1"/>
</dbReference>
<sequence>MMHYKKLFVCLFLFLLEGGVALAFQDNNESTDKSSYEFLAGEFYKNESDSAKAVIYANAYLDKAKTERDTLKMADGYYFLSFINKDDVAHAYYDSIIAITQHKSSAYYPLHGYYNKAYLYYYAGDFKQALDYLLKTNKEAKKQNNRDFQYKSKKSIGILKSRIGEHQSALKALKESYEFYAQDKERNPFGYLTTLFALSDSYNLNKKLDSASVINKLGYQESIRLNNEDYRHYFVLNEGINQYSKQNYVVAKDSLQKAISFIQNNDDQANLSMAYFYLGKTQSFLGEKVAAIASHKKVDDIFQEIGEIMPNNRESYEILIDHYKKAGDIDNQLQYIERLIKVDSTLHTNYRYLIKNVVQHYDTPQLLSEKETIISSLEKKKKSSFATILILIVISIVLGTLWLLNERKKKMYKKRFDELYFSQTTKKPVVKKKLDPNEIYQIGITEEMVQDILEKLSDFEQSKGFLKQNITTNSLAKEFDTNYKYLSKVVNVYKNKRFGMYIRDLRIEYSVEKLKTDRKFRNYTIQAIAKESGFNTAEVFSRSFHKKNGILPSYFIKQLEKQTAEG</sequence>
<reference evidence="6 7" key="1">
    <citation type="journal article" date="2013" name="Int. J. Syst. Evol. Microbiol.">
        <title>Aquimarina gracilis sp. nov., isolated from the gut microflora of a mussel, Mytilus coruscus, and emended description of Aquimarina spongiae.</title>
        <authorList>
            <person name="Park S.C."/>
            <person name="Choe H.N."/>
            <person name="Baik K.S."/>
            <person name="Seong C.N."/>
        </authorList>
    </citation>
    <scope>NUCLEOTIDE SEQUENCE [LARGE SCALE GENOMIC DNA]</scope>
    <source>
        <strain evidence="6 7">PSC32</strain>
    </source>
</reference>
<dbReference type="InterPro" id="IPR018060">
    <property type="entry name" value="HTH_AraC"/>
</dbReference>
<dbReference type="InterPro" id="IPR026000">
    <property type="entry name" value="Apc5_dom"/>
</dbReference>
<dbReference type="RefSeq" id="WP_324181587.1">
    <property type="nucleotide sequence ID" value="NZ_BAABAW010000014.1"/>
</dbReference>
<evidence type="ECO:0000256" key="3">
    <source>
        <dbReference type="SAM" id="Phobius"/>
    </source>
</evidence>
<keyword evidence="1" id="KW-0805">Transcription regulation</keyword>
<keyword evidence="3" id="KW-0812">Transmembrane</keyword>
<feature type="chain" id="PRO_5046433788" evidence="4">
    <location>
        <begin position="24"/>
        <end position="566"/>
    </location>
</feature>
<dbReference type="SUPFAM" id="SSF46689">
    <property type="entry name" value="Homeodomain-like"/>
    <property type="match status" value="1"/>
</dbReference>
<accession>A0ABU6A071</accession>
<keyword evidence="4" id="KW-0732">Signal</keyword>
<comment type="caution">
    <text evidence="6">The sequence shown here is derived from an EMBL/GenBank/DDBJ whole genome shotgun (WGS) entry which is preliminary data.</text>
</comment>
<feature type="transmembrane region" description="Helical" evidence="3">
    <location>
        <begin position="385"/>
        <end position="405"/>
    </location>
</feature>
<evidence type="ECO:0000313" key="7">
    <source>
        <dbReference type="Proteomes" id="UP001327027"/>
    </source>
</evidence>
<dbReference type="Gene3D" id="1.25.40.10">
    <property type="entry name" value="Tetratricopeptide repeat domain"/>
    <property type="match status" value="2"/>
</dbReference>
<dbReference type="PROSITE" id="PS01124">
    <property type="entry name" value="HTH_ARAC_FAMILY_2"/>
    <property type="match status" value="1"/>
</dbReference>
<dbReference type="Gene3D" id="1.10.10.60">
    <property type="entry name" value="Homeodomain-like"/>
    <property type="match status" value="1"/>
</dbReference>
<keyword evidence="7" id="KW-1185">Reference proteome</keyword>
<evidence type="ECO:0000313" key="6">
    <source>
        <dbReference type="EMBL" id="MEB3347562.1"/>
    </source>
</evidence>
<evidence type="ECO:0000256" key="4">
    <source>
        <dbReference type="SAM" id="SignalP"/>
    </source>
</evidence>
<keyword evidence="3" id="KW-0472">Membrane</keyword>
<keyword evidence="2" id="KW-0804">Transcription</keyword>
<evidence type="ECO:0000259" key="5">
    <source>
        <dbReference type="PROSITE" id="PS01124"/>
    </source>
</evidence>
<feature type="signal peptide" evidence="4">
    <location>
        <begin position="1"/>
        <end position="23"/>
    </location>
</feature>
<dbReference type="Pfam" id="PF12833">
    <property type="entry name" value="HTH_18"/>
    <property type="match status" value="1"/>
</dbReference>
<keyword evidence="3" id="KW-1133">Transmembrane helix</keyword>
<dbReference type="InterPro" id="IPR009057">
    <property type="entry name" value="Homeodomain-like_sf"/>
</dbReference>
<dbReference type="SMART" id="SM00342">
    <property type="entry name" value="HTH_ARAC"/>
    <property type="match status" value="1"/>
</dbReference>
<name>A0ABU6A071_9FLAO</name>
<feature type="domain" description="HTH araC/xylS-type" evidence="5">
    <location>
        <begin position="450"/>
        <end position="558"/>
    </location>
</feature>
<dbReference type="Proteomes" id="UP001327027">
    <property type="component" value="Unassembled WGS sequence"/>
</dbReference>
<dbReference type="InterPro" id="IPR011990">
    <property type="entry name" value="TPR-like_helical_dom_sf"/>
</dbReference>
<proteinExistence type="predicted"/>
<evidence type="ECO:0000256" key="2">
    <source>
        <dbReference type="ARBA" id="ARBA00023163"/>
    </source>
</evidence>